<sequence>MQYVVEAIVFTESVYHVTLNRATKTRRLSVIHLQLDDLESSGDVRFWIGDDSIGFDKISIDSRTGEIILDPTLPPISISVTVHATLQSGSKKCDAHAVVRVHVVCYIGSHVWDSVRRLSHMNMMSPLELCHFDLRVAEIYSEKETTDDQSTYQSIQLVYRIHLKNVGCLTQTRLICVAEEGIRLENADLGEIGSGMECPTDVSRKMLVAKNRDQLEVYLADLCAVGGQSSWIAMLINVTTGGIQTRSSLECTISTGNTTIENSRIWYNTSANHDGSVRQKRDAQGIQISMSNFTRNLRMNKPESTKIKIFIPSMTTIHDSSLSVTCPKSVNSSKPQCTVKVVRLTNAMFVDFKASVQNFTEFNTIQQNKVKINFMEITSEGKKSDQSLLEIIVEIEVRLTHCAEVQTNTSVDIQIEGRFEGNQMNETLSVGILKEQRPITELHLVMQTNTLDVFPGNTVVINAILKNTETSQGECRSVVLVLHNSAWVSNVYLTHMNKNTTLNKTDTRRMDITTGGLFADDTWNVTVNVQFNQTFDCSKYSRLAILSLTLMVFCELEHPIDGHEQALTYGLRNVVLHSARDQFTDLVDHKSDKVGDCQVTTWSSAYPISHWLSTAYVTDELLARLPFDWRHWTILLGTMSDLHYIRIDIKRMEVQAFAGTISFTTDGLAFSAIGEEKFFADHEGTFTCVFRWPIQARGIRIVPKRDVIKQNISPASIRLYGIKHERDNYQFDIGPMVSQVLTYQLVDKLLFGLGPERHSLVITTGLQKPWIGLTFRGYRDYITDKHHINATYLPWDESNTFNKNLTGDMCATFSVGNWSLCYDGIYHQNQKVGVWAREIGDRRHSSN</sequence>
<evidence type="ECO:0000313" key="1">
    <source>
        <dbReference type="EMBL" id="CAM0512135.1"/>
    </source>
</evidence>
<evidence type="ECO:0008006" key="3">
    <source>
        <dbReference type="Google" id="ProtNLM"/>
    </source>
</evidence>
<accession>A0ABC9HHE8</accession>
<name>A0ABC9HHE8_FASHE</name>
<dbReference type="AlphaFoldDB" id="A0ABC9HHE8"/>
<protein>
    <recommendedName>
        <fullName evidence="3">F5/8 type C domain-containing protein</fullName>
    </recommendedName>
</protein>
<comment type="caution">
    <text evidence="1">The sequence shown here is derived from an EMBL/GenBank/DDBJ whole genome shotgun (WGS) entry which is preliminary data.</text>
</comment>
<dbReference type="Proteomes" id="UP001189180">
    <property type="component" value="Unassembled WGS sequence"/>
</dbReference>
<organism evidence="1 2">
    <name type="scientific">Fasciola hepatica</name>
    <name type="common">Liver fluke</name>
    <dbReference type="NCBI Taxonomy" id="6192"/>
    <lineage>
        <taxon>Eukaryota</taxon>
        <taxon>Metazoa</taxon>
        <taxon>Spiralia</taxon>
        <taxon>Lophotrochozoa</taxon>
        <taxon>Platyhelminthes</taxon>
        <taxon>Trematoda</taxon>
        <taxon>Digenea</taxon>
        <taxon>Plagiorchiida</taxon>
        <taxon>Echinostomata</taxon>
        <taxon>Echinostomatoidea</taxon>
        <taxon>Fasciolidae</taxon>
        <taxon>Fasciola</taxon>
    </lineage>
</organism>
<gene>
    <name evidence="1" type="ORF">FHB240107_LOCUS4530</name>
</gene>
<keyword evidence="2" id="KW-1185">Reference proteome</keyword>
<dbReference type="EMBL" id="CANUEZ050000194">
    <property type="protein sequence ID" value="CAM0512135.1"/>
    <property type="molecule type" value="Genomic_DNA"/>
</dbReference>
<evidence type="ECO:0000313" key="2">
    <source>
        <dbReference type="Proteomes" id="UP001189180"/>
    </source>
</evidence>
<proteinExistence type="predicted"/>
<reference evidence="1 2" key="1">
    <citation type="submission" date="2024-08" db="EMBL/GenBank/DDBJ databases">
        <authorList>
            <person name="Paterson S."/>
        </authorList>
    </citation>
    <scope>NUCLEOTIDE SEQUENCE [LARGE SCALE GENOMIC DNA]</scope>
</reference>